<proteinExistence type="predicted"/>
<comment type="caution">
    <text evidence="2">The sequence shown here is derived from an EMBL/GenBank/DDBJ whole genome shotgun (WGS) entry which is preliminary data.</text>
</comment>
<protein>
    <submittedName>
        <fullName evidence="2">Uncharacterized protein</fullName>
    </submittedName>
</protein>
<reference evidence="2" key="1">
    <citation type="submission" date="2024-01" db="EMBL/GenBank/DDBJ databases">
        <title>Bank of Algae and Cyanobacteria of the Azores (BACA) strain genomes.</title>
        <authorList>
            <person name="Luz R."/>
            <person name="Cordeiro R."/>
            <person name="Fonseca A."/>
            <person name="Goncalves V."/>
        </authorList>
    </citation>
    <scope>NUCLEOTIDE SEQUENCE</scope>
    <source>
        <strain evidence="2">BACA0141</strain>
    </source>
</reference>
<name>A0AAW9PYS9_9CYAN</name>
<dbReference type="EMBL" id="JAZBJZ010000025">
    <property type="protein sequence ID" value="MEE3716759.1"/>
    <property type="molecule type" value="Genomic_DNA"/>
</dbReference>
<gene>
    <name evidence="2" type="ORF">V2H45_08375</name>
</gene>
<keyword evidence="3" id="KW-1185">Reference proteome</keyword>
<accession>A0AAW9PYS9</accession>
<dbReference type="Gene3D" id="1.20.5.1230">
    <property type="entry name" value="Apolipoprotein A-I"/>
    <property type="match status" value="1"/>
</dbReference>
<evidence type="ECO:0000313" key="2">
    <source>
        <dbReference type="EMBL" id="MEE3716759.1"/>
    </source>
</evidence>
<dbReference type="Proteomes" id="UP001333818">
    <property type="component" value="Unassembled WGS sequence"/>
</dbReference>
<sequence length="140" mass="15709">MMSEKIDSFANIFRGKLNDIDDRLSSVKATIESAAEETQSTIESKLNEVKAKLEKKKDEFATYRTKLAELAAEKQAEVKSKVEEWKTKQEFEELNRRADRAEHYAASGIIVAMATIDEAEEAILEAIAARLDADNAVKVK</sequence>
<dbReference type="SUPFAM" id="SSF58113">
    <property type="entry name" value="Apolipoprotein A-I"/>
    <property type="match status" value="1"/>
</dbReference>
<feature type="coiled-coil region" evidence="1">
    <location>
        <begin position="17"/>
        <end position="73"/>
    </location>
</feature>
<evidence type="ECO:0000313" key="3">
    <source>
        <dbReference type="Proteomes" id="UP001333818"/>
    </source>
</evidence>
<evidence type="ECO:0000256" key="1">
    <source>
        <dbReference type="SAM" id="Coils"/>
    </source>
</evidence>
<keyword evidence="1" id="KW-0175">Coiled coil</keyword>
<dbReference type="AlphaFoldDB" id="A0AAW9PYS9"/>
<organism evidence="2 3">
    <name type="scientific">Tumidithrix elongata BACA0141</name>
    <dbReference type="NCBI Taxonomy" id="2716417"/>
    <lineage>
        <taxon>Bacteria</taxon>
        <taxon>Bacillati</taxon>
        <taxon>Cyanobacteriota</taxon>
        <taxon>Cyanophyceae</taxon>
        <taxon>Pseudanabaenales</taxon>
        <taxon>Pseudanabaenaceae</taxon>
        <taxon>Tumidithrix</taxon>
        <taxon>Tumidithrix elongata</taxon>
    </lineage>
</organism>